<gene>
    <name evidence="2" type="ORF">ACFOZ7_02005</name>
</gene>
<name>A0ABD5NUS7_9EURY</name>
<feature type="domain" description="DUF7129" evidence="1">
    <location>
        <begin position="7"/>
        <end position="38"/>
    </location>
</feature>
<sequence>MGDAVRLEYECVRCGFRQTPDDALVSTCPRCGGEMHNVVPIDS</sequence>
<reference evidence="2 3" key="1">
    <citation type="journal article" date="2014" name="Int. J. Syst. Evol. Microbiol.">
        <title>Complete genome sequence of Corynebacterium casei LMG S-19264T (=DSM 44701T), isolated from a smear-ripened cheese.</title>
        <authorList>
            <consortium name="US DOE Joint Genome Institute (JGI-PGF)"/>
            <person name="Walter F."/>
            <person name="Albersmeier A."/>
            <person name="Kalinowski J."/>
            <person name="Ruckert C."/>
        </authorList>
    </citation>
    <scope>NUCLEOTIDE SEQUENCE [LARGE SCALE GENOMIC DNA]</scope>
    <source>
        <strain evidence="2 3">IBRC-M 10912</strain>
    </source>
</reference>
<proteinExistence type="predicted"/>
<evidence type="ECO:0000313" key="2">
    <source>
        <dbReference type="EMBL" id="MFC4245787.1"/>
    </source>
</evidence>
<comment type="caution">
    <text evidence="2">The sequence shown here is derived from an EMBL/GenBank/DDBJ whole genome shotgun (WGS) entry which is preliminary data.</text>
</comment>
<dbReference type="InterPro" id="IPR055553">
    <property type="entry name" value="DUF7129"/>
</dbReference>
<dbReference type="AlphaFoldDB" id="A0ABD5NUS7"/>
<dbReference type="RefSeq" id="WP_246968925.1">
    <property type="nucleotide sequence ID" value="NZ_CP095397.1"/>
</dbReference>
<dbReference type="GeneID" id="71855260"/>
<evidence type="ECO:0000313" key="3">
    <source>
        <dbReference type="Proteomes" id="UP001595821"/>
    </source>
</evidence>
<protein>
    <submittedName>
        <fullName evidence="2">Rubrerythrin-like domain-containing protein</fullName>
    </submittedName>
</protein>
<evidence type="ECO:0000259" key="1">
    <source>
        <dbReference type="Pfam" id="PF23455"/>
    </source>
</evidence>
<dbReference type="NCBIfam" id="NF033497">
    <property type="entry name" value="rubre_like_arch"/>
    <property type="match status" value="1"/>
</dbReference>
<dbReference type="EMBL" id="JBHSDJ010000003">
    <property type="protein sequence ID" value="MFC4245787.1"/>
    <property type="molecule type" value="Genomic_DNA"/>
</dbReference>
<dbReference type="Pfam" id="PF23455">
    <property type="entry name" value="DUF7129"/>
    <property type="match status" value="1"/>
</dbReference>
<organism evidence="2 3">
    <name type="scientific">Natribaculum luteum</name>
    <dbReference type="NCBI Taxonomy" id="1586232"/>
    <lineage>
        <taxon>Archaea</taxon>
        <taxon>Methanobacteriati</taxon>
        <taxon>Methanobacteriota</taxon>
        <taxon>Stenosarchaea group</taxon>
        <taxon>Halobacteria</taxon>
        <taxon>Halobacteriales</taxon>
        <taxon>Natrialbaceae</taxon>
        <taxon>Natribaculum</taxon>
    </lineage>
</organism>
<dbReference type="SUPFAM" id="SSF57802">
    <property type="entry name" value="Rubredoxin-like"/>
    <property type="match status" value="1"/>
</dbReference>
<accession>A0ABD5NUS7</accession>
<dbReference type="Proteomes" id="UP001595821">
    <property type="component" value="Unassembled WGS sequence"/>
</dbReference>